<dbReference type="Pfam" id="PF01391">
    <property type="entry name" value="Collagen"/>
    <property type="match status" value="1"/>
</dbReference>
<feature type="compositionally biased region" description="Low complexity" evidence="1">
    <location>
        <begin position="213"/>
        <end position="259"/>
    </location>
</feature>
<name>A0A2K8UI07_9GAMM</name>
<dbReference type="Proteomes" id="UP000232638">
    <property type="component" value="Plasmid pTs417"/>
</dbReference>
<evidence type="ECO:0000256" key="1">
    <source>
        <dbReference type="SAM" id="MobiDB-lite"/>
    </source>
</evidence>
<feature type="region of interest" description="Disordered" evidence="1">
    <location>
        <begin position="206"/>
        <end position="259"/>
    </location>
</feature>
<keyword evidence="2" id="KW-0732">Signal</keyword>
<dbReference type="InterPro" id="IPR008160">
    <property type="entry name" value="Collagen"/>
</dbReference>
<feature type="signal peptide" evidence="2">
    <location>
        <begin position="1"/>
        <end position="21"/>
    </location>
</feature>
<evidence type="ECO:0000256" key="2">
    <source>
        <dbReference type="SAM" id="SignalP"/>
    </source>
</evidence>
<dbReference type="AlphaFoldDB" id="A0A2K8UI07"/>
<evidence type="ECO:0008006" key="5">
    <source>
        <dbReference type="Google" id="ProtNLM"/>
    </source>
</evidence>
<sequence>MRRRGALTLALALALAGPAPAAQLRIPALAGGRASVQLVDQAGERPVLGFQAAQWATTYTALDLDAEQVLTLTPTADIAVAGGGATCYLVTVTASGGRGGRYCVQMPDTASVYELRDLAGAAAIDPAQVLAGRLLPPPTGASAGWGLVLGVDLAAAWSATGGGSGCSTLACLLDGPGALGTAGQVPRVASGGAAWEWASVVGEVGPLGPAGPQGPAGAAGADGAPGAAGAAGAAGPQGPAGPQGAAGADGTAGATGPAGPNAISASTSVSGLTGVLRVSAGAVAGSATAADIGAEPAGVAAADITDATTVGRAVLTAASTAAGRTALGVGALGTHASLTDAPSGQSDPNLFAVTKMGGIFEMLGASATRTALGLGTAATTAASAYATAAQGSLAASASQPGHTQAWTTITTTPTTRTGYGITDAEPSGGTDPLRYEYIEWVTSPGATLTAGLLGTANLPAAATLTRLHVGCATAPTVTAAVWDLRRSADWGATAFASVLSSTLSLSAAREGSTTSFASATMAADDALQAHITAVDGGGTAKDCVLTVYYTRSAP</sequence>
<dbReference type="KEGG" id="tsy:THSYN_30060"/>
<geneLocation type="plasmid" evidence="4">
    <name>pts417</name>
</geneLocation>
<keyword evidence="3" id="KW-0614">Plasmid</keyword>
<proteinExistence type="predicted"/>
<reference evidence="3 4" key="1">
    <citation type="submission" date="2017-03" db="EMBL/GenBank/DDBJ databases">
        <title>Complete genome sequence of Candidatus 'Thiodictyon syntrophicum' sp. nov. strain Cad16T, a photolithoautotroph purple sulfur bacterium isolated from an alpine meromictic lake.</title>
        <authorList>
            <person name="Luedin S.M."/>
            <person name="Pothier J.F."/>
            <person name="Danza F."/>
            <person name="Storelli N."/>
            <person name="Wittwer M."/>
            <person name="Tonolla M."/>
        </authorList>
    </citation>
    <scope>NUCLEOTIDE SEQUENCE [LARGE SCALE GENOMIC DNA]</scope>
    <source>
        <strain evidence="3 4">Cad16T</strain>
        <plasmid evidence="4">Plasmid pts417</plasmid>
    </source>
</reference>
<organism evidence="3 4">
    <name type="scientific">Candidatus Thiodictyon syntrophicum</name>
    <dbReference type="NCBI Taxonomy" id="1166950"/>
    <lineage>
        <taxon>Bacteria</taxon>
        <taxon>Pseudomonadati</taxon>
        <taxon>Pseudomonadota</taxon>
        <taxon>Gammaproteobacteria</taxon>
        <taxon>Chromatiales</taxon>
        <taxon>Chromatiaceae</taxon>
        <taxon>Thiodictyon</taxon>
    </lineage>
</organism>
<gene>
    <name evidence="3" type="ORF">THSYN_30060</name>
</gene>
<evidence type="ECO:0000313" key="4">
    <source>
        <dbReference type="Proteomes" id="UP000232638"/>
    </source>
</evidence>
<feature type="compositionally biased region" description="Low complexity" evidence="1">
    <location>
        <begin position="407"/>
        <end position="422"/>
    </location>
</feature>
<feature type="chain" id="PRO_5014959741" description="Collagen-like protein" evidence="2">
    <location>
        <begin position="22"/>
        <end position="554"/>
    </location>
</feature>
<evidence type="ECO:0000313" key="3">
    <source>
        <dbReference type="EMBL" id="AUB85167.1"/>
    </source>
</evidence>
<dbReference type="RefSeq" id="WP_157818051.1">
    <property type="nucleotide sequence ID" value="NZ_CP020371.1"/>
</dbReference>
<feature type="region of interest" description="Disordered" evidence="1">
    <location>
        <begin position="400"/>
        <end position="425"/>
    </location>
</feature>
<keyword evidence="4" id="KW-1185">Reference proteome</keyword>
<dbReference type="EMBL" id="CP020371">
    <property type="protein sequence ID" value="AUB85167.1"/>
    <property type="molecule type" value="Genomic_DNA"/>
</dbReference>
<accession>A0A2K8UI07</accession>
<protein>
    <recommendedName>
        <fullName evidence="5">Collagen-like protein</fullName>
    </recommendedName>
</protein>